<dbReference type="Pfam" id="PF07883">
    <property type="entry name" value="Cupin_2"/>
    <property type="match status" value="1"/>
</dbReference>
<proteinExistence type="predicted"/>
<reference evidence="2 3" key="1">
    <citation type="journal article" date="2024" name="Chem. Sci.">
        <title>Discovery of megapolipeptins by genome mining of a Burkholderiales bacteria collection.</title>
        <authorList>
            <person name="Paulo B.S."/>
            <person name="Recchia M.J.J."/>
            <person name="Lee S."/>
            <person name="Fergusson C.H."/>
            <person name="Romanowski S.B."/>
            <person name="Hernandez A."/>
            <person name="Krull N."/>
            <person name="Liu D.Y."/>
            <person name="Cavanagh H."/>
            <person name="Bos A."/>
            <person name="Gray C.A."/>
            <person name="Murphy B.T."/>
            <person name="Linington R.G."/>
            <person name="Eustaquio A.S."/>
        </authorList>
    </citation>
    <scope>NUCLEOTIDE SEQUENCE [LARGE SCALE GENOMIC DNA]</scope>
    <source>
        <strain evidence="2 3">RL17-379-BIB-C</strain>
    </source>
</reference>
<dbReference type="InterPro" id="IPR014710">
    <property type="entry name" value="RmlC-like_jellyroll"/>
</dbReference>
<feature type="domain" description="Cupin type-2" evidence="1">
    <location>
        <begin position="139"/>
        <end position="192"/>
    </location>
</feature>
<keyword evidence="3" id="KW-1185">Reference proteome</keyword>
<organism evidence="2 3">
    <name type="scientific">Paraburkholderia strydomiana</name>
    <dbReference type="NCBI Taxonomy" id="1245417"/>
    <lineage>
        <taxon>Bacteria</taxon>
        <taxon>Pseudomonadati</taxon>
        <taxon>Pseudomonadota</taxon>
        <taxon>Betaproteobacteria</taxon>
        <taxon>Burkholderiales</taxon>
        <taxon>Burkholderiaceae</taxon>
        <taxon>Paraburkholderia</taxon>
    </lineage>
</organism>
<evidence type="ECO:0000313" key="3">
    <source>
        <dbReference type="Proteomes" id="UP001629288"/>
    </source>
</evidence>
<accession>A0ABW9CAK0</accession>
<dbReference type="InterPro" id="IPR013096">
    <property type="entry name" value="Cupin_2"/>
</dbReference>
<evidence type="ECO:0000313" key="2">
    <source>
        <dbReference type="EMBL" id="MFM0448573.1"/>
    </source>
</evidence>
<dbReference type="InterPro" id="IPR011051">
    <property type="entry name" value="RmlC_Cupin_sf"/>
</dbReference>
<dbReference type="RefSeq" id="WP_408131843.1">
    <property type="nucleotide sequence ID" value="NZ_JAQQDH010000027.1"/>
</dbReference>
<dbReference type="Gene3D" id="2.60.120.10">
    <property type="entry name" value="Jelly Rolls"/>
    <property type="match status" value="1"/>
</dbReference>
<protein>
    <submittedName>
        <fullName evidence="2">Cupin domain-containing protein</fullName>
    </submittedName>
</protein>
<sequence length="221" mass="24686">MKTRKYARHSRQSLLVNLAVLILAFGLCGQVLAQCRPVAERTREIGCWIIEQQPLRQSRSASLFWYLDRYRSREEAEAAKGQKSTVIEAYGSSWLSTIEEAGWRQPGAERVAVIGPLQVKPGVDYTAQYMEGTFTPCMSTEPHYHPGPEAIYTLTGEVCFEMPHGKIVGRAGEGVVMEAGHLHTLTATGPEQRRSLALVIYESAQPWRLPAVGWEPKNLCN</sequence>
<dbReference type="Proteomes" id="UP001629288">
    <property type="component" value="Unassembled WGS sequence"/>
</dbReference>
<dbReference type="SUPFAM" id="SSF51182">
    <property type="entry name" value="RmlC-like cupins"/>
    <property type="match status" value="1"/>
</dbReference>
<dbReference type="EMBL" id="JAQQDH010000027">
    <property type="protein sequence ID" value="MFM0448573.1"/>
    <property type="molecule type" value="Genomic_DNA"/>
</dbReference>
<comment type="caution">
    <text evidence="2">The sequence shown here is derived from an EMBL/GenBank/DDBJ whole genome shotgun (WGS) entry which is preliminary data.</text>
</comment>
<name>A0ABW9CAK0_9BURK</name>
<gene>
    <name evidence="2" type="ORF">PQR00_33875</name>
</gene>
<evidence type="ECO:0000259" key="1">
    <source>
        <dbReference type="Pfam" id="PF07883"/>
    </source>
</evidence>